<dbReference type="SUPFAM" id="SSF141571">
    <property type="entry name" value="Pentapeptide repeat-like"/>
    <property type="match status" value="1"/>
</dbReference>
<dbReference type="Gene3D" id="2.160.20.80">
    <property type="entry name" value="E3 ubiquitin-protein ligase SopA"/>
    <property type="match status" value="1"/>
</dbReference>
<evidence type="ECO:0000256" key="1">
    <source>
        <dbReference type="SAM" id="MobiDB-lite"/>
    </source>
</evidence>
<keyword evidence="3" id="KW-1185">Reference proteome</keyword>
<evidence type="ECO:0000313" key="3">
    <source>
        <dbReference type="Proteomes" id="UP001219605"/>
    </source>
</evidence>
<sequence>MAVPETVAGTYRDVARQVAEATGATWESALRQAVELATSHPVLRQPTTDTICARLRARSGPDDRPGTRDDARTAVRALAALLRPAGTPAAEVTVDLSGAYLVDVDLSGCRLGEGRFADTRFAGTTSFAGTRFTGDALFSRALFDGPARFTGARFGAHAAFGRARFRGPTDFTGATFQGIAWFGRGEDELWEDDPAWDTIEEVRPVAWDEPNEDDPGWPVAVVMGDYQDWHEGGDGARFAGPVSFRRARFAGPAWFHKARFGADACFRDARFGGPTMLDQPTVDLAGARWSGTADDEPVCWPLGWTPTAGPDDSGAPLTPDGSVAPYAGQLADPDPDVRAAGLRILGELGDTRSDLRQRVVDAVCGYLRRPLPFRLAGPRTAGQEREVGLRRDAQRLLTDRLRPAPDGPPHWAGTTLPLSGATLLDLDLSGCRVGYADFTGTQFHGTTRFDDSTFEGTVFRLGGPDGRASFHGDVSVAGARLDRWRDNREILGDVVCHGTLRWGRSDGAASDAG</sequence>
<dbReference type="Proteomes" id="UP001219605">
    <property type="component" value="Chromosome"/>
</dbReference>
<feature type="region of interest" description="Disordered" evidence="1">
    <location>
        <begin position="307"/>
        <end position="332"/>
    </location>
</feature>
<dbReference type="RefSeq" id="WP_275028680.1">
    <property type="nucleotide sequence ID" value="NZ_CP118615.1"/>
</dbReference>
<reference evidence="2 3" key="1">
    <citation type="submission" date="2023-02" db="EMBL/GenBank/DDBJ databases">
        <authorList>
            <person name="Mo P."/>
        </authorList>
    </citation>
    <scope>NUCLEOTIDE SEQUENCE [LARGE SCALE GENOMIC DNA]</scope>
    <source>
        <strain evidence="2 3">HUAS 3</strain>
    </source>
</reference>
<dbReference type="EMBL" id="CP118615">
    <property type="protein sequence ID" value="WDZ82441.1"/>
    <property type="molecule type" value="Genomic_DNA"/>
</dbReference>
<protein>
    <submittedName>
        <fullName evidence="2">Pentapeptide repeat-containing protein</fullName>
    </submittedName>
</protein>
<organism evidence="2 3">
    <name type="scientific">Micromonospora cathayae</name>
    <dbReference type="NCBI Taxonomy" id="3028804"/>
    <lineage>
        <taxon>Bacteria</taxon>
        <taxon>Bacillati</taxon>
        <taxon>Actinomycetota</taxon>
        <taxon>Actinomycetes</taxon>
        <taxon>Micromonosporales</taxon>
        <taxon>Micromonosporaceae</taxon>
        <taxon>Micromonospora</taxon>
    </lineage>
</organism>
<dbReference type="Pfam" id="PF13576">
    <property type="entry name" value="Pentapeptide_3"/>
    <property type="match status" value="2"/>
</dbReference>
<name>A0ABY7ZI38_9ACTN</name>
<accession>A0ABY7ZI38</accession>
<dbReference type="InterPro" id="IPR001646">
    <property type="entry name" value="5peptide_repeat"/>
</dbReference>
<gene>
    <name evidence="2" type="ORF">PVK37_18330</name>
</gene>
<proteinExistence type="predicted"/>
<evidence type="ECO:0000313" key="2">
    <source>
        <dbReference type="EMBL" id="WDZ82441.1"/>
    </source>
</evidence>